<evidence type="ECO:0000256" key="1">
    <source>
        <dbReference type="ARBA" id="ARBA00009085"/>
    </source>
</evidence>
<dbReference type="GO" id="GO:0004843">
    <property type="term" value="F:cysteine-type deubiquitinase activity"/>
    <property type="evidence" value="ECO:0007669"/>
    <property type="project" value="InterPro"/>
</dbReference>
<name>A0A2P2JRR1_RHIMU</name>
<feature type="domain" description="USP" evidence="3">
    <location>
        <begin position="80"/>
        <end position="288"/>
    </location>
</feature>
<accession>A0A2P2JRR1</accession>
<dbReference type="PANTHER" id="PTHR21646:SF23">
    <property type="entry name" value="UBIQUITIN CARBOXYL-TERMINAL HYDROLASE USP2"/>
    <property type="match status" value="1"/>
</dbReference>
<sequence>MKIEGHEVWNSIIGSVKPGFKYLNHAKWVSASGFHISVAGLVGVTGLALALLRHRKVGTLSLISGLAEEENRLDKLYFLPGLQNLGNNCFLNVILQALASCSYFQPFLRKIIEECGSSVTGDHTECLLLTVSLADLLEELCAFGEQRIILTPREVMLAMAHHVQSFNLTSQQDAEEAFLLLLSSLRKEFSDCYPMNQSTLSAALASPSFRMLGPKRGKIYNEQERWQQHFLGPFDGILGSILTCQSCSSQLATSASASTWCQHCTLIEGFDIEGWMYLGGLLEAVCCC</sequence>
<dbReference type="Gene3D" id="3.90.70.10">
    <property type="entry name" value="Cysteine proteinases"/>
    <property type="match status" value="1"/>
</dbReference>
<dbReference type="AlphaFoldDB" id="A0A2P2JRR1"/>
<dbReference type="PROSITE" id="PS50235">
    <property type="entry name" value="USP_3"/>
    <property type="match status" value="1"/>
</dbReference>
<evidence type="ECO:0000313" key="4">
    <source>
        <dbReference type="EMBL" id="MBW96178.1"/>
    </source>
</evidence>
<protein>
    <submittedName>
        <fullName evidence="4">Uncharacterized protein MANES_12G145600</fullName>
    </submittedName>
</protein>
<comment type="similarity">
    <text evidence="1">Belongs to the peptidase C19 family.</text>
</comment>
<dbReference type="EMBL" id="GGEC01015695">
    <property type="protein sequence ID" value="MBW96178.1"/>
    <property type="molecule type" value="Transcribed_RNA"/>
</dbReference>
<evidence type="ECO:0000259" key="3">
    <source>
        <dbReference type="PROSITE" id="PS50235"/>
    </source>
</evidence>
<keyword evidence="2" id="KW-1133">Transmembrane helix</keyword>
<dbReference type="InterPro" id="IPR028889">
    <property type="entry name" value="USP"/>
</dbReference>
<organism evidence="4">
    <name type="scientific">Rhizophora mucronata</name>
    <name type="common">Asiatic mangrove</name>
    <dbReference type="NCBI Taxonomy" id="61149"/>
    <lineage>
        <taxon>Eukaryota</taxon>
        <taxon>Viridiplantae</taxon>
        <taxon>Streptophyta</taxon>
        <taxon>Embryophyta</taxon>
        <taxon>Tracheophyta</taxon>
        <taxon>Spermatophyta</taxon>
        <taxon>Magnoliopsida</taxon>
        <taxon>eudicotyledons</taxon>
        <taxon>Gunneridae</taxon>
        <taxon>Pentapetalae</taxon>
        <taxon>rosids</taxon>
        <taxon>fabids</taxon>
        <taxon>Malpighiales</taxon>
        <taxon>Rhizophoraceae</taxon>
        <taxon>Rhizophora</taxon>
    </lineage>
</organism>
<dbReference type="SUPFAM" id="SSF54001">
    <property type="entry name" value="Cysteine proteinases"/>
    <property type="match status" value="1"/>
</dbReference>
<dbReference type="PANTHER" id="PTHR21646">
    <property type="entry name" value="UBIQUITIN CARBOXYL-TERMINAL HYDROLASE"/>
    <property type="match status" value="1"/>
</dbReference>
<dbReference type="GO" id="GO:0016579">
    <property type="term" value="P:protein deubiquitination"/>
    <property type="evidence" value="ECO:0007669"/>
    <property type="project" value="InterPro"/>
</dbReference>
<dbReference type="InterPro" id="IPR001394">
    <property type="entry name" value="Peptidase_C19_UCH"/>
</dbReference>
<feature type="transmembrane region" description="Helical" evidence="2">
    <location>
        <begin position="28"/>
        <end position="52"/>
    </location>
</feature>
<dbReference type="PROSITE" id="PS00972">
    <property type="entry name" value="USP_1"/>
    <property type="match status" value="1"/>
</dbReference>
<keyword evidence="2" id="KW-0812">Transmembrane</keyword>
<dbReference type="InterPro" id="IPR050185">
    <property type="entry name" value="Ub_carboxyl-term_hydrolase"/>
</dbReference>
<evidence type="ECO:0000256" key="2">
    <source>
        <dbReference type="SAM" id="Phobius"/>
    </source>
</evidence>
<proteinExistence type="inferred from homology"/>
<dbReference type="InterPro" id="IPR018200">
    <property type="entry name" value="USP_CS"/>
</dbReference>
<keyword evidence="2" id="KW-0472">Membrane</keyword>
<reference evidence="4" key="1">
    <citation type="submission" date="2018-02" db="EMBL/GenBank/DDBJ databases">
        <title>Rhizophora mucronata_Transcriptome.</title>
        <authorList>
            <person name="Meera S.P."/>
            <person name="Sreeshan A."/>
            <person name="Augustine A."/>
        </authorList>
    </citation>
    <scope>NUCLEOTIDE SEQUENCE</scope>
    <source>
        <tissue evidence="4">Leaf</tissue>
    </source>
</reference>
<dbReference type="Pfam" id="PF00443">
    <property type="entry name" value="UCH"/>
    <property type="match status" value="1"/>
</dbReference>
<dbReference type="InterPro" id="IPR038765">
    <property type="entry name" value="Papain-like_cys_pep_sf"/>
</dbReference>